<dbReference type="PANTHER" id="PTHR10635:SF0">
    <property type="entry name" value="COATOMER SUBUNIT BETA"/>
    <property type="match status" value="1"/>
</dbReference>
<reference evidence="2" key="1">
    <citation type="submission" date="2018-11" db="EMBL/GenBank/DDBJ databases">
        <authorList>
            <consortium name="Pathogen Informatics"/>
        </authorList>
    </citation>
    <scope>NUCLEOTIDE SEQUENCE</scope>
</reference>
<dbReference type="Pfam" id="PF14806">
    <property type="entry name" value="Coatomer_b_Cpla"/>
    <property type="match status" value="1"/>
</dbReference>
<dbReference type="GO" id="GO:0006886">
    <property type="term" value="P:intracellular protein transport"/>
    <property type="evidence" value="ECO:0007669"/>
    <property type="project" value="InterPro"/>
</dbReference>
<evidence type="ECO:0000313" key="3">
    <source>
        <dbReference type="Proteomes" id="UP000784294"/>
    </source>
</evidence>
<name>A0A3S5B2M7_9PLAT</name>
<evidence type="ECO:0000313" key="2">
    <source>
        <dbReference type="EMBL" id="VEL31778.1"/>
    </source>
</evidence>
<dbReference type="PANTHER" id="PTHR10635">
    <property type="entry name" value="COATOMER SUBUNIT BETA"/>
    <property type="match status" value="1"/>
</dbReference>
<dbReference type="InterPro" id="IPR016460">
    <property type="entry name" value="COPB1"/>
</dbReference>
<proteinExistence type="predicted"/>
<evidence type="ECO:0000259" key="1">
    <source>
        <dbReference type="Pfam" id="PF14806"/>
    </source>
</evidence>
<sequence length="111" mass="12323">MQVTVNTQINDLHAYLDHITSKTNLQCLTPSEALQGDCDYLCVTLYAKSVFGEHVLANLCLERTEPGQPITGHVRIRAKTQGMAVTMGEKVCCHFYDLDSLSLFFLNAPGF</sequence>
<dbReference type="InterPro" id="IPR029446">
    <property type="entry name" value="COPB1_appendage_platform_dom"/>
</dbReference>
<dbReference type="AlphaFoldDB" id="A0A3S5B2M7"/>
<gene>
    <name evidence="2" type="ORF">PXEA_LOCUS25218</name>
</gene>
<feature type="domain" description="Coatomer beta subunit appendage platform" evidence="1">
    <location>
        <begin position="2"/>
        <end position="91"/>
    </location>
</feature>
<protein>
    <recommendedName>
        <fullName evidence="1">Coatomer beta subunit appendage platform domain-containing protein</fullName>
    </recommendedName>
</protein>
<dbReference type="Proteomes" id="UP000784294">
    <property type="component" value="Unassembled WGS sequence"/>
</dbReference>
<dbReference type="EMBL" id="CAAALY010126387">
    <property type="protein sequence ID" value="VEL31778.1"/>
    <property type="molecule type" value="Genomic_DNA"/>
</dbReference>
<dbReference type="GO" id="GO:0006888">
    <property type="term" value="P:endoplasmic reticulum to Golgi vesicle-mediated transport"/>
    <property type="evidence" value="ECO:0007669"/>
    <property type="project" value="TreeGrafter"/>
</dbReference>
<keyword evidence="3" id="KW-1185">Reference proteome</keyword>
<dbReference type="OrthoDB" id="10261439at2759"/>
<organism evidence="2 3">
    <name type="scientific">Protopolystoma xenopodis</name>
    <dbReference type="NCBI Taxonomy" id="117903"/>
    <lineage>
        <taxon>Eukaryota</taxon>
        <taxon>Metazoa</taxon>
        <taxon>Spiralia</taxon>
        <taxon>Lophotrochozoa</taxon>
        <taxon>Platyhelminthes</taxon>
        <taxon>Monogenea</taxon>
        <taxon>Polyopisthocotylea</taxon>
        <taxon>Polystomatidea</taxon>
        <taxon>Polystomatidae</taxon>
        <taxon>Protopolystoma</taxon>
    </lineage>
</organism>
<dbReference type="GO" id="GO:0006891">
    <property type="term" value="P:intra-Golgi vesicle-mediated transport"/>
    <property type="evidence" value="ECO:0007669"/>
    <property type="project" value="TreeGrafter"/>
</dbReference>
<accession>A0A3S5B2M7</accession>
<comment type="caution">
    <text evidence="2">The sequence shown here is derived from an EMBL/GenBank/DDBJ whole genome shotgun (WGS) entry which is preliminary data.</text>
</comment>
<dbReference type="GO" id="GO:0030126">
    <property type="term" value="C:COPI vesicle coat"/>
    <property type="evidence" value="ECO:0007669"/>
    <property type="project" value="TreeGrafter"/>
</dbReference>